<evidence type="ECO:0000256" key="5">
    <source>
        <dbReference type="ARBA" id="ARBA00093197"/>
    </source>
</evidence>
<evidence type="ECO:0000256" key="3">
    <source>
        <dbReference type="ARBA" id="ARBA00033420"/>
    </source>
</evidence>
<evidence type="ECO:0000256" key="7">
    <source>
        <dbReference type="ARBA" id="ARBA00093226"/>
    </source>
</evidence>
<accession>A0ABN9ARR7</accession>
<evidence type="ECO:0000256" key="4">
    <source>
        <dbReference type="ARBA" id="ARBA00093190"/>
    </source>
</evidence>
<sequence length="71" mass="7628">MAAQPVFLVADVVVENYLDYPTLIPLLERALINFSSGTGGGVVQPIRTIVPVAKYRGFLGVMPAYSTEDDA</sequence>
<reference evidence="17" key="1">
    <citation type="submission" date="2023-05" db="EMBL/GenBank/DDBJ databases">
        <authorList>
            <person name="Stuckert A."/>
        </authorList>
    </citation>
    <scope>NUCLEOTIDE SEQUENCE</scope>
</reference>
<evidence type="ECO:0000256" key="12">
    <source>
        <dbReference type="ARBA" id="ARBA00093264"/>
    </source>
</evidence>
<evidence type="ECO:0000256" key="9">
    <source>
        <dbReference type="ARBA" id="ARBA00093248"/>
    </source>
</evidence>
<comment type="catalytic activity">
    <reaction evidence="12">
        <text>L-proline + NAD(+) = 1-pyrroline-2-carboxylate + NADH + H(+)</text>
        <dbReference type="Rhea" id="RHEA:20321"/>
        <dbReference type="ChEBI" id="CHEBI:15378"/>
        <dbReference type="ChEBI" id="CHEBI:39785"/>
        <dbReference type="ChEBI" id="CHEBI:57540"/>
        <dbReference type="ChEBI" id="CHEBI:57945"/>
        <dbReference type="ChEBI" id="CHEBI:60039"/>
        <dbReference type="EC" id="1.5.1.1"/>
    </reaction>
    <physiologicalReaction direction="right-to-left" evidence="12">
        <dbReference type="Rhea" id="RHEA:20323"/>
    </physiologicalReaction>
</comment>
<evidence type="ECO:0000256" key="16">
    <source>
        <dbReference type="ARBA" id="ARBA00093650"/>
    </source>
</evidence>
<comment type="catalytic activity">
    <reaction evidence="5">
        <text>Delta(2)-thiazoline-2-carboxylate + NADPH + 2 H(+) = L-thiazolidine-2-carboxylate + NADP(+)</text>
        <dbReference type="Rhea" id="RHEA:68072"/>
        <dbReference type="ChEBI" id="CHEBI:15378"/>
        <dbReference type="ChEBI" id="CHEBI:57783"/>
        <dbReference type="ChEBI" id="CHEBI:58349"/>
        <dbReference type="ChEBI" id="CHEBI:176895"/>
        <dbReference type="ChEBI" id="CHEBI:176896"/>
    </reaction>
    <physiologicalReaction direction="left-to-right" evidence="5">
        <dbReference type="Rhea" id="RHEA:68073"/>
    </physiologicalReaction>
</comment>
<organism evidence="17 18">
    <name type="scientific">Staurois parvus</name>
    <dbReference type="NCBI Taxonomy" id="386267"/>
    <lineage>
        <taxon>Eukaryota</taxon>
        <taxon>Metazoa</taxon>
        <taxon>Chordata</taxon>
        <taxon>Craniata</taxon>
        <taxon>Vertebrata</taxon>
        <taxon>Euteleostomi</taxon>
        <taxon>Amphibia</taxon>
        <taxon>Batrachia</taxon>
        <taxon>Anura</taxon>
        <taxon>Neobatrachia</taxon>
        <taxon>Ranoidea</taxon>
        <taxon>Ranidae</taxon>
        <taxon>Staurois</taxon>
    </lineage>
</organism>
<comment type="catalytic activity">
    <reaction evidence="8">
        <text>(S)-cystathionine ketimine + NADPH + 2 H(+) = (3R,5S)-2,3,5,6,7-pentahydro-1,4-thiazepine-3,5-dicarboxylate + NADP(+)</text>
        <dbReference type="Rhea" id="RHEA:68036"/>
        <dbReference type="ChEBI" id="CHEBI:15378"/>
        <dbReference type="ChEBI" id="CHEBI:57783"/>
        <dbReference type="ChEBI" id="CHEBI:58349"/>
        <dbReference type="ChEBI" id="CHEBI:176808"/>
        <dbReference type="ChEBI" id="CHEBI:176810"/>
    </reaction>
    <physiologicalReaction direction="left-to-right" evidence="8">
        <dbReference type="Rhea" id="RHEA:68037"/>
    </physiologicalReaction>
</comment>
<evidence type="ECO:0000256" key="13">
    <source>
        <dbReference type="ARBA" id="ARBA00093273"/>
    </source>
</evidence>
<comment type="catalytic activity">
    <reaction evidence="7">
        <text>(3R)-1,4-thiomorpholine-3-carboxylate + NAD(+) = 3,4-dehydrothiomorpholine-3-carboxylate + NADH + 2 H(+)</text>
        <dbReference type="Rhea" id="RHEA:12504"/>
        <dbReference type="ChEBI" id="CHEBI:15378"/>
        <dbReference type="ChEBI" id="CHEBI:57540"/>
        <dbReference type="ChEBI" id="CHEBI:57945"/>
        <dbReference type="ChEBI" id="CHEBI:58517"/>
        <dbReference type="ChEBI" id="CHEBI:176873"/>
        <dbReference type="EC" id="1.5.1.25"/>
    </reaction>
    <physiologicalReaction direction="right-to-left" evidence="7">
        <dbReference type="Rhea" id="RHEA:12506"/>
    </physiologicalReaction>
</comment>
<comment type="catalytic activity">
    <reaction evidence="10">
        <text>(S)-cystathionine ketimine + NADH + 2 H(+) = (3R,5S)-2,3,5,6,7-pentahydro-1,4-thiazepine-3,5-dicarboxylate + NAD(+)</text>
        <dbReference type="Rhea" id="RHEA:68032"/>
        <dbReference type="ChEBI" id="CHEBI:15378"/>
        <dbReference type="ChEBI" id="CHEBI:57540"/>
        <dbReference type="ChEBI" id="CHEBI:57945"/>
        <dbReference type="ChEBI" id="CHEBI:176808"/>
        <dbReference type="ChEBI" id="CHEBI:176810"/>
    </reaction>
    <physiologicalReaction direction="left-to-right" evidence="10">
        <dbReference type="Rhea" id="RHEA:68033"/>
    </physiologicalReaction>
</comment>
<dbReference type="Pfam" id="PF02423">
    <property type="entry name" value="OCD_Mu_crystall"/>
    <property type="match status" value="1"/>
</dbReference>
<evidence type="ECO:0000256" key="10">
    <source>
        <dbReference type="ARBA" id="ARBA00093250"/>
    </source>
</evidence>
<name>A0ABN9ARR7_9NEOB</name>
<comment type="catalytic activity">
    <reaction evidence="4">
        <text>L-pipecolate + NAD(+) = Delta(1)-piperideine-2-carboxylate + NADH + H(+)</text>
        <dbReference type="Rhea" id="RHEA:30807"/>
        <dbReference type="ChEBI" id="CHEBI:15378"/>
        <dbReference type="ChEBI" id="CHEBI:57540"/>
        <dbReference type="ChEBI" id="CHEBI:57945"/>
        <dbReference type="ChEBI" id="CHEBI:61185"/>
        <dbReference type="ChEBI" id="CHEBI:77631"/>
        <dbReference type="EC" id="1.5.1.1"/>
    </reaction>
    <physiologicalReaction direction="right-to-left" evidence="4">
        <dbReference type="Rhea" id="RHEA:30809"/>
    </physiologicalReaction>
</comment>
<comment type="caution">
    <text evidence="17">The sequence shown here is derived from an EMBL/GenBank/DDBJ whole genome shotgun (WGS) entry which is preliminary data.</text>
</comment>
<evidence type="ECO:0000256" key="15">
    <source>
        <dbReference type="ARBA" id="ARBA00093598"/>
    </source>
</evidence>
<comment type="subunit">
    <text evidence="14">Homodimer. Binds the thyroid hormone triiodothyronine (T3); T3 binding inhibits enzymatic activity.</text>
</comment>
<comment type="catalytic activity">
    <reaction evidence="6">
        <text>L-proline + NADP(+) = 1-pyrroline-2-carboxylate + NADPH + H(+)</text>
        <dbReference type="Rhea" id="RHEA:20317"/>
        <dbReference type="ChEBI" id="CHEBI:15378"/>
        <dbReference type="ChEBI" id="CHEBI:39785"/>
        <dbReference type="ChEBI" id="CHEBI:57783"/>
        <dbReference type="ChEBI" id="CHEBI:58349"/>
        <dbReference type="ChEBI" id="CHEBI:60039"/>
        <dbReference type="EC" id="1.5.1.1"/>
    </reaction>
    <physiologicalReaction direction="right-to-left" evidence="6">
        <dbReference type="Rhea" id="RHEA:20319"/>
    </physiologicalReaction>
</comment>
<dbReference type="EC" id="1.5.1.1" evidence="15"/>
<evidence type="ECO:0000256" key="1">
    <source>
        <dbReference type="ARBA" id="ARBA00012883"/>
    </source>
</evidence>
<comment type="catalytic activity">
    <reaction evidence="11">
        <text>(3R)-1,4-thiomorpholine-3-carboxylate + NADP(+) = 3,4-dehydrothiomorpholine-3-carboxylate + NADPH + 2 H(+)</text>
        <dbReference type="Rhea" id="RHEA:12500"/>
        <dbReference type="ChEBI" id="CHEBI:15378"/>
        <dbReference type="ChEBI" id="CHEBI:57783"/>
        <dbReference type="ChEBI" id="CHEBI:58349"/>
        <dbReference type="ChEBI" id="CHEBI:58517"/>
        <dbReference type="ChEBI" id="CHEBI:176873"/>
        <dbReference type="EC" id="1.5.1.25"/>
    </reaction>
    <physiologicalReaction direction="right-to-left" evidence="11">
        <dbReference type="Rhea" id="RHEA:12502"/>
    </physiologicalReaction>
</comment>
<evidence type="ECO:0000313" key="18">
    <source>
        <dbReference type="Proteomes" id="UP001162483"/>
    </source>
</evidence>
<proteinExistence type="predicted"/>
<evidence type="ECO:0000256" key="6">
    <source>
        <dbReference type="ARBA" id="ARBA00093203"/>
    </source>
</evidence>
<dbReference type="InterPro" id="IPR023401">
    <property type="entry name" value="ODC_N"/>
</dbReference>
<dbReference type="EC" id="1.5.1.25" evidence="1"/>
<dbReference type="InterPro" id="IPR003462">
    <property type="entry name" value="ODC_Mu_crystall"/>
</dbReference>
<evidence type="ECO:0000256" key="8">
    <source>
        <dbReference type="ARBA" id="ARBA00093227"/>
    </source>
</evidence>
<dbReference type="EMBL" id="CATNWA010000532">
    <property type="protein sequence ID" value="CAI9537261.1"/>
    <property type="molecule type" value="Genomic_DNA"/>
</dbReference>
<evidence type="ECO:0000313" key="17">
    <source>
        <dbReference type="EMBL" id="CAI9537261.1"/>
    </source>
</evidence>
<protein>
    <recommendedName>
        <fullName evidence="2">Ketimine reductase mu-crystallin</fullName>
        <ecNumber evidence="15">1.5.1.1</ecNumber>
        <ecNumber evidence="1">1.5.1.25</ecNumber>
    </recommendedName>
    <alternativeName>
        <fullName evidence="16">1-piperideine-2-carboxylate/1-pyrroline-2-carboxylate reductase</fullName>
    </alternativeName>
    <alternativeName>
        <fullName evidence="3">NADP-regulated thyroid-hormone-binding protein</fullName>
    </alternativeName>
</protein>
<comment type="catalytic activity">
    <reaction evidence="13">
        <text>L-pipecolate + NADP(+) = Delta(1)-piperideine-2-carboxylate + NADPH + H(+)</text>
        <dbReference type="Rhea" id="RHEA:12524"/>
        <dbReference type="ChEBI" id="CHEBI:15378"/>
        <dbReference type="ChEBI" id="CHEBI:57783"/>
        <dbReference type="ChEBI" id="CHEBI:58349"/>
        <dbReference type="ChEBI" id="CHEBI:61185"/>
        <dbReference type="ChEBI" id="CHEBI:77631"/>
        <dbReference type="EC" id="1.5.1.1"/>
    </reaction>
    <physiologicalReaction direction="right-to-left" evidence="13">
        <dbReference type="Rhea" id="RHEA:12526"/>
    </physiologicalReaction>
</comment>
<gene>
    <name evidence="17" type="ORF">SPARVUS_LOCUS1181149</name>
</gene>
<evidence type="ECO:0000256" key="14">
    <source>
        <dbReference type="ARBA" id="ARBA00093567"/>
    </source>
</evidence>
<evidence type="ECO:0000256" key="11">
    <source>
        <dbReference type="ARBA" id="ARBA00093263"/>
    </source>
</evidence>
<dbReference type="Proteomes" id="UP001162483">
    <property type="component" value="Unassembled WGS sequence"/>
</dbReference>
<keyword evidence="18" id="KW-1185">Reference proteome</keyword>
<evidence type="ECO:0000256" key="2">
    <source>
        <dbReference type="ARBA" id="ARBA00015173"/>
    </source>
</evidence>
<comment type="catalytic activity">
    <reaction evidence="9">
        <text>(R)-lanthionine ketimine + NADPH + 2 H(+) = (3R,5R)-1,4-thiomorpholine-3,5-dicarboxylate + NADP(+)</text>
        <dbReference type="Rhea" id="RHEA:68040"/>
        <dbReference type="ChEBI" id="CHEBI:15378"/>
        <dbReference type="ChEBI" id="CHEBI:57783"/>
        <dbReference type="ChEBI" id="CHEBI:58349"/>
        <dbReference type="ChEBI" id="CHEBI:176891"/>
        <dbReference type="ChEBI" id="CHEBI:176892"/>
    </reaction>
    <physiologicalReaction direction="left-to-right" evidence="9">
        <dbReference type="Rhea" id="RHEA:68041"/>
    </physiologicalReaction>
</comment>
<dbReference type="Gene3D" id="3.30.1780.10">
    <property type="entry name" value="ornithine cyclodeaminase, domain 1"/>
    <property type="match status" value="1"/>
</dbReference>